<sequence>MRFSPDITGVNDAKLLLAISDVQMRFSPDITGVNDAKLLAISDVQMRFSPDITEFQAFETLKFQSPMKDQMEQRNTLKFVISRPGSMAGLLAVIKIEIYPGMFFGTFRNGETDSWYTSLVLLPEEVNVEPGDTISIETCADLRNYSKVRSAKQPQKPGSRTESGSVLVSKPTYSFTVSVYKPSFSFRRPFKTFPPIVVPFEEQAPVLCGATRRYADKR</sequence>
<gene>
    <name evidence="1" type="ORF">EMH_0028900</name>
</gene>
<reference evidence="1" key="2">
    <citation type="submission" date="2013-10" db="EMBL/GenBank/DDBJ databases">
        <authorList>
            <person name="Aslett M."/>
        </authorList>
    </citation>
    <scope>NUCLEOTIDE SEQUENCE [LARGE SCALE GENOMIC DNA]</scope>
    <source>
        <strain evidence="1">Houghton</strain>
    </source>
</reference>
<dbReference type="VEuPathDB" id="ToxoDB:EMH_0028900"/>
<keyword evidence="2" id="KW-1185">Reference proteome</keyword>
<dbReference type="EMBL" id="HG678867">
    <property type="protein sequence ID" value="CDJ27091.1"/>
    <property type="molecule type" value="Genomic_DNA"/>
</dbReference>
<dbReference type="AlphaFoldDB" id="U6JQG0"/>
<accession>U6JQG0</accession>
<dbReference type="GeneID" id="25377739"/>
<protein>
    <submittedName>
        <fullName evidence="1">Conserved Plasmodium protein, related</fullName>
    </submittedName>
</protein>
<organism evidence="1 2">
    <name type="scientific">Eimeria mitis</name>
    <dbReference type="NCBI Taxonomy" id="44415"/>
    <lineage>
        <taxon>Eukaryota</taxon>
        <taxon>Sar</taxon>
        <taxon>Alveolata</taxon>
        <taxon>Apicomplexa</taxon>
        <taxon>Conoidasida</taxon>
        <taxon>Coccidia</taxon>
        <taxon>Eucoccidiorida</taxon>
        <taxon>Eimeriorina</taxon>
        <taxon>Eimeriidae</taxon>
        <taxon>Eimeria</taxon>
    </lineage>
</organism>
<dbReference type="RefSeq" id="XP_013349669.1">
    <property type="nucleotide sequence ID" value="XM_013494215.1"/>
</dbReference>
<proteinExistence type="predicted"/>
<evidence type="ECO:0000313" key="2">
    <source>
        <dbReference type="Proteomes" id="UP000030744"/>
    </source>
</evidence>
<dbReference type="OrthoDB" id="41566at2759"/>
<name>U6JQG0_9EIME</name>
<reference evidence="1" key="1">
    <citation type="submission" date="2013-10" db="EMBL/GenBank/DDBJ databases">
        <title>Genomic analysis of the causative agents of coccidiosis in chickens.</title>
        <authorList>
            <person name="Reid A.J."/>
            <person name="Blake D."/>
            <person name="Billington K."/>
            <person name="Browne H."/>
            <person name="Dunn M."/>
            <person name="Hung S."/>
            <person name="Kawahara F."/>
            <person name="Miranda-Saavedra D."/>
            <person name="Mourier T."/>
            <person name="Nagra H."/>
            <person name="Otto T.D."/>
            <person name="Rawlings N."/>
            <person name="Sanchez A."/>
            <person name="Sanders M."/>
            <person name="Subramaniam C."/>
            <person name="Tay Y."/>
            <person name="Dear P."/>
            <person name="Doerig C."/>
            <person name="Gruber A."/>
            <person name="Parkinson J."/>
            <person name="Shirley M."/>
            <person name="Wan K.L."/>
            <person name="Berriman M."/>
            <person name="Tomley F."/>
            <person name="Pain A."/>
        </authorList>
    </citation>
    <scope>NUCLEOTIDE SEQUENCE [LARGE SCALE GENOMIC DNA]</scope>
    <source>
        <strain evidence="1">Houghton</strain>
    </source>
</reference>
<dbReference type="Proteomes" id="UP000030744">
    <property type="component" value="Unassembled WGS sequence"/>
</dbReference>
<evidence type="ECO:0000313" key="1">
    <source>
        <dbReference type="EMBL" id="CDJ27091.1"/>
    </source>
</evidence>